<comment type="caution">
    <text evidence="11">The sequence shown here is derived from an EMBL/GenBank/DDBJ whole genome shotgun (WGS) entry which is preliminary data.</text>
</comment>
<keyword evidence="4" id="KW-0378">Hydrolase</keyword>
<keyword evidence="8" id="KW-0238">DNA-binding</keyword>
<dbReference type="OrthoDB" id="9758506at2"/>
<dbReference type="InterPro" id="IPR038726">
    <property type="entry name" value="PDDEXK_AddAB-type"/>
</dbReference>
<dbReference type="RefSeq" id="WP_127724631.1">
    <property type="nucleotide sequence ID" value="NZ_RLIH01000008.1"/>
</dbReference>
<dbReference type="GO" id="GO:0004527">
    <property type="term" value="F:exonuclease activity"/>
    <property type="evidence" value="ECO:0007669"/>
    <property type="project" value="UniProtKB-KW"/>
</dbReference>
<evidence type="ECO:0000256" key="4">
    <source>
        <dbReference type="ARBA" id="ARBA00022801"/>
    </source>
</evidence>
<keyword evidence="3" id="KW-0227">DNA damage</keyword>
<keyword evidence="5" id="KW-0347">Helicase</keyword>
<protein>
    <submittedName>
        <fullName evidence="11">PD-(D/E)XK nuclease family protein</fullName>
    </submittedName>
</protein>
<dbReference type="Gene3D" id="3.90.320.10">
    <property type="match status" value="1"/>
</dbReference>
<dbReference type="GO" id="GO:0006281">
    <property type="term" value="P:DNA repair"/>
    <property type="evidence" value="ECO:0007669"/>
    <property type="project" value="UniProtKB-KW"/>
</dbReference>
<keyword evidence="6" id="KW-0269">Exonuclease</keyword>
<evidence type="ECO:0000313" key="11">
    <source>
        <dbReference type="EMBL" id="RVU54584.1"/>
    </source>
</evidence>
<evidence type="ECO:0000256" key="7">
    <source>
        <dbReference type="ARBA" id="ARBA00022840"/>
    </source>
</evidence>
<dbReference type="SUPFAM" id="SSF52540">
    <property type="entry name" value="P-loop containing nucleoside triphosphate hydrolases"/>
    <property type="match status" value="1"/>
</dbReference>
<keyword evidence="2" id="KW-0547">Nucleotide-binding</keyword>
<evidence type="ECO:0000256" key="6">
    <source>
        <dbReference type="ARBA" id="ARBA00022839"/>
    </source>
</evidence>
<name>A0A437S6G9_9FIRM</name>
<evidence type="ECO:0000313" key="12">
    <source>
        <dbReference type="Proteomes" id="UP000288812"/>
    </source>
</evidence>
<organism evidence="11 12">
    <name type="scientific">Anaerosphaera multitolerans</name>
    <dbReference type="NCBI Taxonomy" id="2487351"/>
    <lineage>
        <taxon>Bacteria</taxon>
        <taxon>Bacillati</taxon>
        <taxon>Bacillota</taxon>
        <taxon>Tissierellia</taxon>
        <taxon>Tissierellales</taxon>
        <taxon>Peptoniphilaceae</taxon>
        <taxon>Anaerosphaera</taxon>
    </lineage>
</organism>
<evidence type="ECO:0000256" key="2">
    <source>
        <dbReference type="ARBA" id="ARBA00022741"/>
    </source>
</evidence>
<dbReference type="AlphaFoldDB" id="A0A437S6G9"/>
<evidence type="ECO:0000256" key="9">
    <source>
        <dbReference type="ARBA" id="ARBA00023204"/>
    </source>
</evidence>
<sequence length="903" mass="105013">MKDIYLLNLSAENEELFKIVSENIKNSKKIVYIVPTAASIENKKNFYIEKLRGFSNVNFCTFDNLRYENSERLLIDDVFKGFILGKILRKKRYKNLKYSKGLIEVMLDFINKAKENVIKPEVFLESENEILREVSDLYLNYEKFLEENRLTDGIEIKETYRVDADLIIVDEFYSLSEIEYDLMEKLSKNIDVIVNVPYFLSDLQLARSMVNRFKKMGFKEKDLRDNCSISSFVVERKNIGSISLISKGGEENLREVFKEIKKDVINGGNSKSTALIPFSSELDSLLKVAKMENIPVNLLMGVQNQGVLIKEFVDLINYLQDQSRENILKRIKLNYFKITDAIEEMEYEVAKLNFNNLSELIENTSITINIKNENLSEFIDLLDKLSQLPSNNLSFGEYSDFFKELVINAKEEVYENYQKTENIDILKRDIGAVDFLMGIFERIEVFDKYFIGNNFLNYCELLLSYIEGFNYREINDYAPDVLGVEQALGVKFKKCFILNLDSKYPNVKGKNFIFAAMSKEELDYFPEEGEEFIAEKSLLLLLNIVGNSNKTYVLEESEDVSIYFELFEGAEKIDNEKESTLLELSLSLLRDFEIESLEIANGKGEDFLNYKEILKKVNCTLLDKEPKLSDNAKIKLNNHIKKRSFAVSDFDVYVECPYKYLYSRLVAVEEMRREYEDEFYLDMGNFYHKVLERYFSAYPMELNKDYLEHIVRVELFKDIPLEVELGGIDKIKYENVLSILKSFIEMDLAVRENFIPYKFEVPIELRLGEIVIKGRIDRIDRDGNLTLLTDYKSSRAISIGQIKKGEAFQLPLYIMSQGNGVVGARYGIIKSGEYKDVLVQAGHLTGKLKEGQLEEIIEHSKNKVEEIINLIIAGNFKRKDRDLIKGDECKNCEYRDLCRQVIL</sequence>
<reference evidence="11 12" key="1">
    <citation type="submission" date="2018-11" db="EMBL/GenBank/DDBJ databases">
        <title>Genome sequencing and assembly of Anaerosphaera sp. nov., GS7-6-2.</title>
        <authorList>
            <person name="Rettenmaier R."/>
            <person name="Liebl W."/>
            <person name="Zverlov V."/>
        </authorList>
    </citation>
    <scope>NUCLEOTIDE SEQUENCE [LARGE SCALE GENOMIC DNA]</scope>
    <source>
        <strain evidence="11 12">GS7-6-2</strain>
    </source>
</reference>
<dbReference type="GO" id="GO:0003677">
    <property type="term" value="F:DNA binding"/>
    <property type="evidence" value="ECO:0007669"/>
    <property type="project" value="UniProtKB-KW"/>
</dbReference>
<evidence type="ECO:0000256" key="8">
    <source>
        <dbReference type="ARBA" id="ARBA00023125"/>
    </source>
</evidence>
<dbReference type="InterPro" id="IPR027417">
    <property type="entry name" value="P-loop_NTPase"/>
</dbReference>
<dbReference type="GO" id="GO:0005524">
    <property type="term" value="F:ATP binding"/>
    <property type="evidence" value="ECO:0007669"/>
    <property type="project" value="UniProtKB-KW"/>
</dbReference>
<accession>A0A437S6G9</accession>
<dbReference type="Pfam" id="PF12705">
    <property type="entry name" value="PDDEXK_1"/>
    <property type="match status" value="1"/>
</dbReference>
<dbReference type="EMBL" id="RLIH01000008">
    <property type="protein sequence ID" value="RVU54584.1"/>
    <property type="molecule type" value="Genomic_DNA"/>
</dbReference>
<evidence type="ECO:0000256" key="3">
    <source>
        <dbReference type="ARBA" id="ARBA00022763"/>
    </source>
</evidence>
<keyword evidence="7" id="KW-0067">ATP-binding</keyword>
<keyword evidence="12" id="KW-1185">Reference proteome</keyword>
<evidence type="ECO:0000256" key="1">
    <source>
        <dbReference type="ARBA" id="ARBA00022722"/>
    </source>
</evidence>
<dbReference type="GO" id="GO:0004386">
    <property type="term" value="F:helicase activity"/>
    <property type="evidence" value="ECO:0007669"/>
    <property type="project" value="UniProtKB-KW"/>
</dbReference>
<keyword evidence="9" id="KW-0234">DNA repair</keyword>
<feature type="domain" description="PD-(D/E)XK endonuclease-like" evidence="10">
    <location>
        <begin position="645"/>
        <end position="899"/>
    </location>
</feature>
<gene>
    <name evidence="11" type="ORF">EF514_06570</name>
</gene>
<dbReference type="Proteomes" id="UP000288812">
    <property type="component" value="Unassembled WGS sequence"/>
</dbReference>
<evidence type="ECO:0000256" key="5">
    <source>
        <dbReference type="ARBA" id="ARBA00022806"/>
    </source>
</evidence>
<dbReference type="InterPro" id="IPR011604">
    <property type="entry name" value="PDDEXK-like_dom_sf"/>
</dbReference>
<proteinExistence type="predicted"/>
<evidence type="ECO:0000259" key="10">
    <source>
        <dbReference type="Pfam" id="PF12705"/>
    </source>
</evidence>
<keyword evidence="1" id="KW-0540">Nuclease</keyword>